<evidence type="ECO:0000313" key="2">
    <source>
        <dbReference type="Proteomes" id="UP001162992"/>
    </source>
</evidence>
<proteinExistence type="predicted"/>
<name>A0ACC2EVS7_DIPCM</name>
<keyword evidence="2" id="KW-1185">Reference proteome</keyword>
<gene>
    <name evidence="1" type="ORF">O6H91_01G128100</name>
</gene>
<evidence type="ECO:0000313" key="1">
    <source>
        <dbReference type="EMBL" id="KAJ7570611.1"/>
    </source>
</evidence>
<organism evidence="1 2">
    <name type="scientific">Diphasiastrum complanatum</name>
    <name type="common">Issler's clubmoss</name>
    <name type="synonym">Lycopodium complanatum</name>
    <dbReference type="NCBI Taxonomy" id="34168"/>
    <lineage>
        <taxon>Eukaryota</taxon>
        <taxon>Viridiplantae</taxon>
        <taxon>Streptophyta</taxon>
        <taxon>Embryophyta</taxon>
        <taxon>Tracheophyta</taxon>
        <taxon>Lycopodiopsida</taxon>
        <taxon>Lycopodiales</taxon>
        <taxon>Lycopodiaceae</taxon>
        <taxon>Lycopodioideae</taxon>
        <taxon>Diphasiastrum</taxon>
    </lineage>
</organism>
<reference evidence="2" key="1">
    <citation type="journal article" date="2024" name="Proc. Natl. Acad. Sci. U.S.A.">
        <title>Extraordinary preservation of gene collinearity over three hundred million years revealed in homosporous lycophytes.</title>
        <authorList>
            <person name="Li C."/>
            <person name="Wickell D."/>
            <person name="Kuo L.Y."/>
            <person name="Chen X."/>
            <person name="Nie B."/>
            <person name="Liao X."/>
            <person name="Peng D."/>
            <person name="Ji J."/>
            <person name="Jenkins J."/>
            <person name="Williams M."/>
            <person name="Shu S."/>
            <person name="Plott C."/>
            <person name="Barry K."/>
            <person name="Rajasekar S."/>
            <person name="Grimwood J."/>
            <person name="Han X."/>
            <person name="Sun S."/>
            <person name="Hou Z."/>
            <person name="He W."/>
            <person name="Dai G."/>
            <person name="Sun C."/>
            <person name="Schmutz J."/>
            <person name="Leebens-Mack J.H."/>
            <person name="Li F.W."/>
            <person name="Wang L."/>
        </authorList>
    </citation>
    <scope>NUCLEOTIDE SEQUENCE [LARGE SCALE GENOMIC DNA]</scope>
    <source>
        <strain evidence="2">cv. PW_Plant_1</strain>
    </source>
</reference>
<accession>A0ACC2EVS7</accession>
<comment type="caution">
    <text evidence="1">The sequence shown here is derived from an EMBL/GenBank/DDBJ whole genome shotgun (WGS) entry which is preliminary data.</text>
</comment>
<dbReference type="Proteomes" id="UP001162992">
    <property type="component" value="Chromosome 1"/>
</dbReference>
<sequence>MAIIEKGSCRVHPMPDLIKLWMHVRAGFICYTCPRKEIAFMRTSRKPGGAGQTFLERPSEELETCSRQAGDTSRKEPSCGLNLHRHFLCFPPLSAGFNRENITFCMPSLYRAQWDRAISTMSQVTQDRRTKQQKKKEVMQKIKNIRKQDKLKKETMSDEAKMVWRLQKTNRKIAILYQKLKKYELPEDEVSQHDPEIITQEQLQALKKIGYKNKNYVPVGRRGIYGGTIQNMHMHWKKHETVQVDCHMFPKERIKSMAQELARLSGGIVIDIHQATTVILYRGKNYRQPKVLIPPNLLDKRKALFKSKYEQALASLEDHAKKVDKELAKLRMQSAKAEGKQLTGTKEKIALSRERFRANLDGGEESEKACDKEGWDDWDEEEYELYEPSELESDSELEASDSSELESR</sequence>
<dbReference type="EMBL" id="CM055092">
    <property type="protein sequence ID" value="KAJ7570611.1"/>
    <property type="molecule type" value="Genomic_DNA"/>
</dbReference>
<protein>
    <submittedName>
        <fullName evidence="1">Uncharacterized protein</fullName>
    </submittedName>
</protein>